<dbReference type="OrthoDB" id="2056752at2"/>
<sequence>MSIVAFIAIEVLLLASGLLCLFKTEALWTIEHFLDVRGGEPTDFYLFGTKVAGALLLVGVLVFPLTPPGLALLGMSM</sequence>
<evidence type="ECO:0000313" key="5">
    <source>
        <dbReference type="Proteomes" id="UP000345527"/>
    </source>
</evidence>
<evidence type="ECO:0000256" key="1">
    <source>
        <dbReference type="SAM" id="Phobius"/>
    </source>
</evidence>
<accession>A0A5J5E2B6</accession>
<reference evidence="5 6" key="1">
    <citation type="journal article" date="2019" name="Syst. Appl. Microbiol.">
        <title>Characterization of Bifidobacterium species in feaces of the Egyptian fruit bat: Description of B. vespertilionis sp. nov. and B. rousetti sp. nov.</title>
        <authorList>
            <person name="Modesto M."/>
            <person name="Satti M."/>
            <person name="Watanabe K."/>
            <person name="Puglisi E."/>
            <person name="Morelli L."/>
            <person name="Huang C.-H."/>
            <person name="Liou J.-S."/>
            <person name="Miyashita M."/>
            <person name="Tamura T."/>
            <person name="Saito S."/>
            <person name="Mori K."/>
            <person name="Huang L."/>
            <person name="Sciavilla P."/>
            <person name="Sandri C."/>
            <person name="Spiezio C."/>
            <person name="Vitali F."/>
            <person name="Cavalieri D."/>
            <person name="Perpetuini G."/>
            <person name="Tofalo R."/>
            <person name="Bonetti A."/>
            <person name="Arita M."/>
            <person name="Mattarelli P."/>
        </authorList>
    </citation>
    <scope>NUCLEOTIDE SEQUENCE [LARGE SCALE GENOMIC DNA]</scope>
    <source>
        <strain evidence="3 6">RST16</strain>
        <strain evidence="4 5">RST8</strain>
    </source>
</reference>
<feature type="transmembrane region" description="Helical" evidence="1">
    <location>
        <begin position="50"/>
        <end position="73"/>
    </location>
</feature>
<dbReference type="Proteomes" id="UP000374630">
    <property type="component" value="Unassembled WGS sequence"/>
</dbReference>
<proteinExistence type="predicted"/>
<comment type="caution">
    <text evidence="4">The sequence shown here is derived from an EMBL/GenBank/DDBJ whole genome shotgun (WGS) entry which is preliminary data.</text>
</comment>
<evidence type="ECO:0000259" key="2">
    <source>
        <dbReference type="Pfam" id="PF19701"/>
    </source>
</evidence>
<dbReference type="InterPro" id="IPR045679">
    <property type="entry name" value="DUF6199"/>
</dbReference>
<keyword evidence="6" id="KW-1185">Reference proteome</keyword>
<evidence type="ECO:0000313" key="6">
    <source>
        <dbReference type="Proteomes" id="UP000374630"/>
    </source>
</evidence>
<evidence type="ECO:0000313" key="3">
    <source>
        <dbReference type="EMBL" id="KAA8821919.1"/>
    </source>
</evidence>
<keyword evidence="1" id="KW-1133">Transmembrane helix</keyword>
<feature type="domain" description="DUF6199" evidence="2">
    <location>
        <begin position="11"/>
        <end position="63"/>
    </location>
</feature>
<keyword evidence="1" id="KW-0812">Transmembrane</keyword>
<dbReference type="RefSeq" id="WP_150354078.1">
    <property type="nucleotide sequence ID" value="NZ_RZNZ01000002.1"/>
</dbReference>
<dbReference type="EMBL" id="RZOA01000010">
    <property type="protein sequence ID" value="KAA8823290.1"/>
    <property type="molecule type" value="Genomic_DNA"/>
</dbReference>
<organism evidence="4 5">
    <name type="scientific">Bifidobacterium vespertilionis</name>
    <dbReference type="NCBI Taxonomy" id="2562524"/>
    <lineage>
        <taxon>Bacteria</taxon>
        <taxon>Bacillati</taxon>
        <taxon>Actinomycetota</taxon>
        <taxon>Actinomycetes</taxon>
        <taxon>Bifidobacteriales</taxon>
        <taxon>Bifidobacteriaceae</taxon>
        <taxon>Bifidobacterium</taxon>
    </lineage>
</organism>
<dbReference type="AlphaFoldDB" id="A0A5J5E2B6"/>
<evidence type="ECO:0000313" key="4">
    <source>
        <dbReference type="EMBL" id="KAA8823290.1"/>
    </source>
</evidence>
<keyword evidence="1" id="KW-0472">Membrane</keyword>
<name>A0A5J5E2B6_9BIFI</name>
<dbReference type="EMBL" id="RZNZ01000002">
    <property type="protein sequence ID" value="KAA8821919.1"/>
    <property type="molecule type" value="Genomic_DNA"/>
</dbReference>
<dbReference type="Proteomes" id="UP000345527">
    <property type="component" value="Unassembled WGS sequence"/>
</dbReference>
<dbReference type="Pfam" id="PF19701">
    <property type="entry name" value="DUF6199"/>
    <property type="match status" value="1"/>
</dbReference>
<protein>
    <recommendedName>
        <fullName evidence="2">DUF6199 domain-containing protein</fullName>
    </recommendedName>
</protein>
<gene>
    <name evidence="4" type="ORF">EM848_06305</name>
    <name evidence="3" type="ORF">EMO90_01485</name>
</gene>